<keyword evidence="1" id="KW-0732">Signal</keyword>
<dbReference type="InterPro" id="IPR025737">
    <property type="entry name" value="FApF"/>
</dbReference>
<protein>
    <submittedName>
        <fullName evidence="2">Transporter</fullName>
    </submittedName>
</protein>
<organism evidence="2 3">
    <name type="scientific">Thiorhodococcus mannitoliphagus</name>
    <dbReference type="NCBI Taxonomy" id="329406"/>
    <lineage>
        <taxon>Bacteria</taxon>
        <taxon>Pseudomonadati</taxon>
        <taxon>Pseudomonadota</taxon>
        <taxon>Gammaproteobacteria</taxon>
        <taxon>Chromatiales</taxon>
        <taxon>Chromatiaceae</taxon>
        <taxon>Thiorhodococcus</taxon>
    </lineage>
</organism>
<gene>
    <name evidence="2" type="ORF">G3480_01360</name>
</gene>
<evidence type="ECO:0000313" key="2">
    <source>
        <dbReference type="EMBL" id="NEX18975.1"/>
    </source>
</evidence>
<sequence length="335" mass="37216">MNNRRLALGSALALVALPATAHHGVAGLGAASLEGPGAPLEQSSSATLPEGKVFTYFKMDYADWKTYTPERDDEAEFSNFWMLGLGYGVKPWLSLYAFLPYHEKVDENDFFNTHGWADAAVNATLGFKYDEGFKLVPERESLDDLEDWHFTVYAGATLPTGNPNLRDRDGNIDKGKSTGFGEPTFTLGATASKMLGERWTLNFDIANLWFQKNTYDADPAHGGETFTGQFGDEFRLNTAAIYKAYVNPEHRFRLDLLGELNYLHLGRDKEDGVAERGTGGQILYLTPGVRAYWNNVSFAFGVKLPIATDLNEDDEQQGAEGKENYRLIFSISALF</sequence>
<dbReference type="Pfam" id="PF13557">
    <property type="entry name" value="Phenol_MetA_deg"/>
    <property type="match status" value="1"/>
</dbReference>
<proteinExistence type="predicted"/>
<dbReference type="AlphaFoldDB" id="A0A6P1DTD5"/>
<evidence type="ECO:0000256" key="1">
    <source>
        <dbReference type="SAM" id="SignalP"/>
    </source>
</evidence>
<dbReference type="EMBL" id="JAAIJR010000003">
    <property type="protein sequence ID" value="NEX18975.1"/>
    <property type="molecule type" value="Genomic_DNA"/>
</dbReference>
<keyword evidence="3" id="KW-1185">Reference proteome</keyword>
<accession>A0A6P1DTD5</accession>
<reference evidence="2 3" key="2">
    <citation type="submission" date="2020-02" db="EMBL/GenBank/DDBJ databases">
        <title>Genome sequences of Thiorhodococcus mannitoliphagus and Thiorhodococcus minor, purple sulfur photosynthetic bacteria in the gammaproteobacterial family, Chromatiaceae.</title>
        <authorList>
            <person name="Aviles F.A."/>
            <person name="Meyer T.E."/>
            <person name="Kyndt J.A."/>
        </authorList>
    </citation>
    <scope>NUCLEOTIDE SEQUENCE [LARGE SCALE GENOMIC DNA]</scope>
    <source>
        <strain evidence="2 3">DSM 18266</strain>
    </source>
</reference>
<evidence type="ECO:0000313" key="3">
    <source>
        <dbReference type="Proteomes" id="UP000471640"/>
    </source>
</evidence>
<feature type="chain" id="PRO_5026726893" evidence="1">
    <location>
        <begin position="22"/>
        <end position="335"/>
    </location>
</feature>
<name>A0A6P1DTD5_9GAMM</name>
<dbReference type="Proteomes" id="UP000471640">
    <property type="component" value="Unassembled WGS sequence"/>
</dbReference>
<comment type="caution">
    <text evidence="2">The sequence shown here is derived from an EMBL/GenBank/DDBJ whole genome shotgun (WGS) entry which is preliminary data.</text>
</comment>
<reference evidence="3" key="1">
    <citation type="journal article" date="2020" name="Microbiol. Resour. Announc.">
        <title>Draft Genome Sequences of Thiorhodococcus mannitoliphagus and Thiorhodococcus minor, Purple Sulfur Photosynthetic Bacteria in the Gammaproteobacterial Family Chromatiaceae.</title>
        <authorList>
            <person name="Aviles F.A."/>
            <person name="Meyer T.E."/>
            <person name="Kyndt J.A."/>
        </authorList>
    </citation>
    <scope>NUCLEOTIDE SEQUENCE [LARGE SCALE GENOMIC DNA]</scope>
    <source>
        <strain evidence="3">DSM 18266</strain>
    </source>
</reference>
<dbReference type="RefSeq" id="WP_164651859.1">
    <property type="nucleotide sequence ID" value="NZ_JAAIJR010000003.1"/>
</dbReference>
<feature type="signal peptide" evidence="1">
    <location>
        <begin position="1"/>
        <end position="21"/>
    </location>
</feature>